<feature type="region of interest" description="Disordered" evidence="1">
    <location>
        <begin position="183"/>
        <end position="211"/>
    </location>
</feature>
<organism evidence="3">
    <name type="scientific">Melanopsichium pennsylvanicum 4</name>
    <dbReference type="NCBI Taxonomy" id="1398559"/>
    <lineage>
        <taxon>Eukaryota</taxon>
        <taxon>Fungi</taxon>
        <taxon>Dikarya</taxon>
        <taxon>Basidiomycota</taxon>
        <taxon>Ustilaginomycotina</taxon>
        <taxon>Ustilaginomycetes</taxon>
        <taxon>Ustilaginales</taxon>
        <taxon>Ustilaginaceae</taxon>
        <taxon>Melanopsichium</taxon>
    </lineage>
</organism>
<name>A0A077RE04_9BASI</name>
<evidence type="ECO:0000256" key="2">
    <source>
        <dbReference type="SAM" id="SignalP"/>
    </source>
</evidence>
<evidence type="ECO:0000313" key="3">
    <source>
        <dbReference type="EMBL" id="CDI56484.1"/>
    </source>
</evidence>
<feature type="chain" id="PRO_5001723237" evidence="2">
    <location>
        <begin position="22"/>
        <end position="211"/>
    </location>
</feature>
<accession>A0A077RE04</accession>
<evidence type="ECO:0000256" key="1">
    <source>
        <dbReference type="SAM" id="MobiDB-lite"/>
    </source>
</evidence>
<dbReference type="EMBL" id="HG529687">
    <property type="protein sequence ID" value="CDI56484.1"/>
    <property type="molecule type" value="Genomic_DNA"/>
</dbReference>
<sequence length="211" mass="23215">MMKLFTLFAGILWLMSGVSYALPGPVADMNHVPGGSQLWNMVTNMRRFPGHRHANNVNDGVTAEWKDYLTRFADVDIHSAFPHLQQALQAGGLSEDQASVWAGQTGERPNDVLAVAEEKDQWLARHLVNTYINRRYADMQHAQNLEMRQAVAAARAARRAAERAGVRAAGGVALRFRVGDARQNAEELSVNGPPRSPSSTSDDEGTASSYW</sequence>
<dbReference type="AlphaFoldDB" id="A0A077RE04"/>
<keyword evidence="2" id="KW-0732">Signal</keyword>
<proteinExistence type="predicted"/>
<feature type="signal peptide" evidence="2">
    <location>
        <begin position="1"/>
        <end position="21"/>
    </location>
</feature>
<reference evidence="3" key="1">
    <citation type="journal article" date="2014" name="Genome Biol. Evol.">
        <title>Gene Loss Rather Than Gene Gain Is Associated with a Host Jump from Monocots to Dicots in the Smut Fungus Melanopsichium pennsylvanicum.</title>
        <authorList>
            <person name="Sharma R."/>
            <person name="Mishra B."/>
            <person name="Runge F."/>
            <person name="Thines M."/>
        </authorList>
    </citation>
    <scope>NUCLEOTIDE SEQUENCE</scope>
    <source>
        <strain evidence="3">4</strain>
    </source>
</reference>
<protein>
    <submittedName>
        <fullName evidence="3">Uncharacterized protein</fullName>
    </submittedName>
</protein>